<evidence type="ECO:0000313" key="3">
    <source>
        <dbReference type="Proteomes" id="UP000822688"/>
    </source>
</evidence>
<protein>
    <submittedName>
        <fullName evidence="2">Uncharacterized protein</fullName>
    </submittedName>
</protein>
<organism evidence="2 3">
    <name type="scientific">Ceratodon purpureus</name>
    <name type="common">Fire moss</name>
    <name type="synonym">Dicranum purpureum</name>
    <dbReference type="NCBI Taxonomy" id="3225"/>
    <lineage>
        <taxon>Eukaryota</taxon>
        <taxon>Viridiplantae</taxon>
        <taxon>Streptophyta</taxon>
        <taxon>Embryophyta</taxon>
        <taxon>Bryophyta</taxon>
        <taxon>Bryophytina</taxon>
        <taxon>Bryopsida</taxon>
        <taxon>Dicranidae</taxon>
        <taxon>Pseudoditrichales</taxon>
        <taxon>Ditrichaceae</taxon>
        <taxon>Ceratodon</taxon>
    </lineage>
</organism>
<reference evidence="2" key="1">
    <citation type="submission" date="2020-06" db="EMBL/GenBank/DDBJ databases">
        <title>WGS assembly of Ceratodon purpureus strain R40.</title>
        <authorList>
            <person name="Carey S.B."/>
            <person name="Jenkins J."/>
            <person name="Shu S."/>
            <person name="Lovell J.T."/>
            <person name="Sreedasyam A."/>
            <person name="Maumus F."/>
            <person name="Tiley G.P."/>
            <person name="Fernandez-Pozo N."/>
            <person name="Barry K."/>
            <person name="Chen C."/>
            <person name="Wang M."/>
            <person name="Lipzen A."/>
            <person name="Daum C."/>
            <person name="Saski C.A."/>
            <person name="Payton A.C."/>
            <person name="Mcbreen J.C."/>
            <person name="Conrad R.E."/>
            <person name="Kollar L.M."/>
            <person name="Olsson S."/>
            <person name="Huttunen S."/>
            <person name="Landis J.B."/>
            <person name="Wickett N.J."/>
            <person name="Johnson M.G."/>
            <person name="Rensing S.A."/>
            <person name="Grimwood J."/>
            <person name="Schmutz J."/>
            <person name="Mcdaniel S.F."/>
        </authorList>
    </citation>
    <scope>NUCLEOTIDE SEQUENCE</scope>
    <source>
        <strain evidence="2">R40</strain>
    </source>
</reference>
<feature type="region of interest" description="Disordered" evidence="1">
    <location>
        <begin position="238"/>
        <end position="271"/>
    </location>
</feature>
<evidence type="ECO:0000313" key="2">
    <source>
        <dbReference type="EMBL" id="KAG0555253.1"/>
    </source>
</evidence>
<dbReference type="AlphaFoldDB" id="A0A8T0G7M7"/>
<sequence length="287" mass="30812">MEMRLQSQGLNMEEASSSGSPSSLGWPFGLSTCMVIHTPPPSPKSCARTPELAFHQQFMNLQTSFLLPFFSDADGGSSSASDTDSRSEAASSFFRDSRRITLGSLIGLPLDTSFRADTHYHVFSARRRSFLPSCGILELLGCGRNSFAIAGDLEASEDEDDELAASSASLPACLHLERSASQGTDAYDTARASLAYEDALSTGSRSPDWNDQFVSCHSILSGGEWTGSADALRLSSEQTATPMSISDSVKSTPRHKSLSSQKAMPRSSSMKSFFSSICCRVDAEPEP</sequence>
<dbReference type="Proteomes" id="UP000822688">
    <property type="component" value="Chromosome 12"/>
</dbReference>
<comment type="caution">
    <text evidence="2">The sequence shown here is derived from an EMBL/GenBank/DDBJ whole genome shotgun (WGS) entry which is preliminary data.</text>
</comment>
<accession>A0A8T0G7M7</accession>
<keyword evidence="3" id="KW-1185">Reference proteome</keyword>
<name>A0A8T0G7M7_CERPU</name>
<proteinExistence type="predicted"/>
<dbReference type="EMBL" id="CM026433">
    <property type="protein sequence ID" value="KAG0555253.1"/>
    <property type="molecule type" value="Genomic_DNA"/>
</dbReference>
<evidence type="ECO:0000256" key="1">
    <source>
        <dbReference type="SAM" id="MobiDB-lite"/>
    </source>
</evidence>
<feature type="compositionally biased region" description="Polar residues" evidence="1">
    <location>
        <begin position="1"/>
        <end position="10"/>
    </location>
</feature>
<feature type="region of interest" description="Disordered" evidence="1">
    <location>
        <begin position="1"/>
        <end position="22"/>
    </location>
</feature>
<gene>
    <name evidence="2" type="ORF">KC19_12G156000</name>
</gene>
<feature type="compositionally biased region" description="Polar residues" evidence="1">
    <location>
        <begin position="238"/>
        <end position="251"/>
    </location>
</feature>